<sequence length="329" mass="34970">MDNNKSFNSTAILASGQRTIFAEADALNQLGHRLADDFVDAAQLILNCPGRIVVMGLGKSGHIGRKIAATLASTGTPAFFVHSAEALHGDLGMVTGNDLVLAISYSGQSLEFSTILPVVKRLGTKIIAISGSSTSDLAKLCDVFLDGSIQREACPLNLAPTTSTTVALALGDALAIACLEAREFAASDFALSHPGGALGRRLLTHVQDVMRSGDALPVVSPELLLPEVLEVMSAKKLGMTIISNDQNEPIGIFTDGDLRRLITQQGDIRHLKIKDVMSLHPKTIHFRAMAVDAATLMEQNKLSQIVVVDDAKHLIGALHMHDLMTAKVI</sequence>
<dbReference type="AlphaFoldDB" id="A0A378XG88"/>
<evidence type="ECO:0000259" key="9">
    <source>
        <dbReference type="PROSITE" id="PS51464"/>
    </source>
</evidence>
<keyword evidence="13" id="KW-1185">Reference proteome</keyword>
<dbReference type="RefSeq" id="WP_018573656.1">
    <property type="nucleotide sequence ID" value="NZ_CP065725.1"/>
</dbReference>
<evidence type="ECO:0000259" key="8">
    <source>
        <dbReference type="PROSITE" id="PS51371"/>
    </source>
</evidence>
<accession>A0A378XG88</accession>
<feature type="domain" description="CBS" evidence="8">
    <location>
        <begin position="210"/>
        <end position="268"/>
    </location>
</feature>
<dbReference type="InterPro" id="IPR050986">
    <property type="entry name" value="GutQ/KpsF_isomerases"/>
</dbReference>
<dbReference type="PIRSF" id="PIRSF004692">
    <property type="entry name" value="KdsD_KpsF"/>
    <property type="match status" value="1"/>
</dbReference>
<dbReference type="GO" id="GO:0046872">
    <property type="term" value="F:metal ion binding"/>
    <property type="evidence" value="ECO:0007669"/>
    <property type="project" value="UniProtKB-KW"/>
</dbReference>
<reference evidence="10 13" key="2">
    <citation type="submission" date="2020-12" db="EMBL/GenBank/DDBJ databases">
        <title>FDA dAtabase for Regulatory Grade micrObial Sequences (FDA-ARGOS): Supporting development and validation of Infectious Disease Dx tests.</title>
        <authorList>
            <person name="Sproer C."/>
            <person name="Gronow S."/>
            <person name="Severitt S."/>
            <person name="Schroder I."/>
            <person name="Tallon L."/>
            <person name="Sadzewicz L."/>
            <person name="Zhao X."/>
            <person name="Boylan J."/>
            <person name="Ott S."/>
            <person name="Bowen H."/>
            <person name="Vavikolanu K."/>
            <person name="Mehta A."/>
            <person name="Aluvathingal J."/>
            <person name="Nadendla S."/>
            <person name="Lowell S."/>
            <person name="Myers T."/>
            <person name="Yan Y."/>
            <person name="Sichtig H."/>
        </authorList>
    </citation>
    <scope>NUCLEOTIDE SEQUENCE [LARGE SCALE GENOMIC DNA]</scope>
    <source>
        <strain evidence="10 13">FDAARGOS_872</strain>
    </source>
</reference>
<dbReference type="GO" id="GO:0097367">
    <property type="term" value="F:carbohydrate derivative binding"/>
    <property type="evidence" value="ECO:0007669"/>
    <property type="project" value="InterPro"/>
</dbReference>
<dbReference type="FunFam" id="3.40.50.10490:FF:000011">
    <property type="entry name" value="Arabinose 5-phosphate isomerase"/>
    <property type="match status" value="1"/>
</dbReference>
<dbReference type="PROSITE" id="PS51464">
    <property type="entry name" value="SIS"/>
    <property type="match status" value="1"/>
</dbReference>
<evidence type="ECO:0000256" key="4">
    <source>
        <dbReference type="PIRNR" id="PIRNR004692"/>
    </source>
</evidence>
<evidence type="ECO:0000313" key="12">
    <source>
        <dbReference type="Proteomes" id="UP000254603"/>
    </source>
</evidence>
<dbReference type="Gene3D" id="3.10.580.10">
    <property type="entry name" value="CBS-domain"/>
    <property type="match status" value="1"/>
</dbReference>
<proteinExistence type="inferred from homology"/>
<feature type="site" description="Catalytically relevant" evidence="6">
    <location>
        <position position="193"/>
    </location>
</feature>
<dbReference type="GO" id="GO:1901135">
    <property type="term" value="P:carbohydrate derivative metabolic process"/>
    <property type="evidence" value="ECO:0007669"/>
    <property type="project" value="InterPro"/>
</dbReference>
<reference evidence="11 12" key="1">
    <citation type="submission" date="2018-06" db="EMBL/GenBank/DDBJ databases">
        <authorList>
            <consortium name="Pathogen Informatics"/>
            <person name="Doyle S."/>
        </authorList>
    </citation>
    <scope>NUCLEOTIDE SEQUENCE [LARGE SCALE GENOMIC DNA]</scope>
    <source>
        <strain evidence="11 12">NCTC11997</strain>
    </source>
</reference>
<dbReference type="InterPro" id="IPR046342">
    <property type="entry name" value="CBS_dom_sf"/>
</dbReference>
<comment type="similarity">
    <text evidence="1 4">Belongs to the SIS family. GutQ/KpsF subfamily.</text>
</comment>
<evidence type="ECO:0000256" key="1">
    <source>
        <dbReference type="ARBA" id="ARBA00008165"/>
    </source>
</evidence>
<evidence type="ECO:0000256" key="6">
    <source>
        <dbReference type="PIRSR" id="PIRSR004692-3"/>
    </source>
</evidence>
<dbReference type="SMART" id="SM00116">
    <property type="entry name" value="CBS"/>
    <property type="match status" value="2"/>
</dbReference>
<dbReference type="STRING" id="1122619.GCA_000373745_00480"/>
<dbReference type="CDD" id="cd04604">
    <property type="entry name" value="CBS_pair_SIS_assoc"/>
    <property type="match status" value="1"/>
</dbReference>
<feature type="domain" description="CBS" evidence="8">
    <location>
        <begin position="277"/>
        <end position="329"/>
    </location>
</feature>
<dbReference type="InterPro" id="IPR001347">
    <property type="entry name" value="SIS_dom"/>
</dbReference>
<feature type="site" description="Catalytically relevant" evidence="6">
    <location>
        <position position="152"/>
    </location>
</feature>
<keyword evidence="2" id="KW-0677">Repeat</keyword>
<evidence type="ECO:0000256" key="7">
    <source>
        <dbReference type="PROSITE-ProRule" id="PRU00703"/>
    </source>
</evidence>
<dbReference type="Pfam" id="PF01380">
    <property type="entry name" value="SIS"/>
    <property type="match status" value="1"/>
</dbReference>
<evidence type="ECO:0000313" key="11">
    <source>
        <dbReference type="EMBL" id="SUA52990.1"/>
    </source>
</evidence>
<dbReference type="Proteomes" id="UP000254603">
    <property type="component" value="Unassembled WGS sequence"/>
</dbReference>
<evidence type="ECO:0000313" key="10">
    <source>
        <dbReference type="EMBL" id="QPT40865.1"/>
    </source>
</evidence>
<dbReference type="Pfam" id="PF00571">
    <property type="entry name" value="CBS"/>
    <property type="match status" value="2"/>
</dbReference>
<feature type="binding site" evidence="5">
    <location>
        <position position="82"/>
    </location>
    <ligand>
        <name>Zn(2+)</name>
        <dbReference type="ChEBI" id="CHEBI:29105"/>
    </ligand>
</feature>
<dbReference type="GO" id="GO:0005975">
    <property type="term" value="P:carbohydrate metabolic process"/>
    <property type="evidence" value="ECO:0007669"/>
    <property type="project" value="InterPro"/>
</dbReference>
<name>A0A378XG88_9BURK</name>
<gene>
    <name evidence="11" type="primary">kdsD</name>
    <name evidence="10" type="ORF">I6G29_04690</name>
    <name evidence="11" type="ORF">NCTC11997_00990</name>
</gene>
<dbReference type="InterPro" id="IPR000644">
    <property type="entry name" value="CBS_dom"/>
</dbReference>
<dbReference type="GO" id="GO:0019146">
    <property type="term" value="F:arabinose-5-phosphate isomerase activity"/>
    <property type="evidence" value="ECO:0007669"/>
    <property type="project" value="UniProtKB-EC"/>
</dbReference>
<keyword evidence="3 7" id="KW-0129">CBS domain</keyword>
<feature type="domain" description="SIS" evidence="9">
    <location>
        <begin position="41"/>
        <end position="184"/>
    </location>
</feature>
<dbReference type="Proteomes" id="UP000594903">
    <property type="component" value="Chromosome"/>
</dbReference>
<dbReference type="PANTHER" id="PTHR42745:SF1">
    <property type="entry name" value="ARABINOSE 5-PHOSPHATE ISOMERASE KDSD"/>
    <property type="match status" value="1"/>
</dbReference>
<dbReference type="CDD" id="cd05014">
    <property type="entry name" value="SIS_Kpsf"/>
    <property type="match status" value="1"/>
</dbReference>
<feature type="site" description="Catalytically relevant" evidence="6">
    <location>
        <position position="111"/>
    </location>
</feature>
<dbReference type="InterPro" id="IPR004800">
    <property type="entry name" value="KdsD/KpsF-type"/>
</dbReference>
<dbReference type="EMBL" id="UGSB01000001">
    <property type="protein sequence ID" value="SUA52990.1"/>
    <property type="molecule type" value="Genomic_DNA"/>
</dbReference>
<dbReference type="EC" id="5.3.1.13" evidence="11"/>
<dbReference type="InterPro" id="IPR046348">
    <property type="entry name" value="SIS_dom_sf"/>
</dbReference>
<dbReference type="OrthoDB" id="9762536at2"/>
<evidence type="ECO:0000256" key="3">
    <source>
        <dbReference type="ARBA" id="ARBA00023122"/>
    </source>
</evidence>
<keyword evidence="5" id="KW-0479">Metal-binding</keyword>
<organism evidence="11 12">
    <name type="scientific">Oligella ureolytica</name>
    <dbReference type="NCBI Taxonomy" id="90244"/>
    <lineage>
        <taxon>Bacteria</taxon>
        <taxon>Pseudomonadati</taxon>
        <taxon>Pseudomonadota</taxon>
        <taxon>Betaproteobacteria</taxon>
        <taxon>Burkholderiales</taxon>
        <taxon>Alcaligenaceae</taxon>
        <taxon>Oligella</taxon>
    </lineage>
</organism>
<dbReference type="EMBL" id="CP065725">
    <property type="protein sequence ID" value="QPT40865.1"/>
    <property type="molecule type" value="Genomic_DNA"/>
</dbReference>
<dbReference type="InterPro" id="IPR035474">
    <property type="entry name" value="SIS_Kpsf"/>
</dbReference>
<dbReference type="SUPFAM" id="SSF53697">
    <property type="entry name" value="SIS domain"/>
    <property type="match status" value="1"/>
</dbReference>
<keyword evidence="5" id="KW-0862">Zinc</keyword>
<protein>
    <submittedName>
        <fullName evidence="11">Arabinose 5-phosphate isomerase KdsD</fullName>
        <ecNumber evidence="11">5.3.1.13</ecNumber>
    </submittedName>
    <submittedName>
        <fullName evidence="10">KpsF/GutQ family sugar-phosphate isomerase</fullName>
    </submittedName>
</protein>
<evidence type="ECO:0000256" key="5">
    <source>
        <dbReference type="PIRSR" id="PIRSR004692-2"/>
    </source>
</evidence>
<keyword evidence="11" id="KW-0413">Isomerase</keyword>
<evidence type="ECO:0000256" key="2">
    <source>
        <dbReference type="ARBA" id="ARBA00022737"/>
    </source>
</evidence>
<dbReference type="Gene3D" id="3.40.50.10490">
    <property type="entry name" value="Glucose-6-phosphate isomerase like protein, domain 1"/>
    <property type="match status" value="1"/>
</dbReference>
<dbReference type="PANTHER" id="PTHR42745">
    <property type="match status" value="1"/>
</dbReference>
<feature type="site" description="Catalytically relevant" evidence="6">
    <location>
        <position position="59"/>
    </location>
</feature>
<dbReference type="PROSITE" id="PS51371">
    <property type="entry name" value="CBS"/>
    <property type="match status" value="2"/>
</dbReference>
<evidence type="ECO:0000313" key="13">
    <source>
        <dbReference type="Proteomes" id="UP000594903"/>
    </source>
</evidence>
<dbReference type="NCBIfam" id="TIGR00393">
    <property type="entry name" value="kpsF"/>
    <property type="match status" value="1"/>
</dbReference>